<keyword evidence="2" id="KW-0472">Membrane</keyword>
<evidence type="ECO:0000256" key="1">
    <source>
        <dbReference type="SAM" id="MobiDB-lite"/>
    </source>
</evidence>
<evidence type="ECO:0000256" key="2">
    <source>
        <dbReference type="SAM" id="Phobius"/>
    </source>
</evidence>
<sequence>MTTEQTTTEPTAIEQTTTERAATDTSGAPPVPAFAPGAVPEPAPAVRKERPRPRAVLRWAAAALVFAAVGSATAYGVTGLERTDVPGLATASDGRWDYPALTRPPLPSGSPGPFAQANPAGTHHADLRALVLPAPEGAAPDKALRGADGWLATKDFLAEYAKDEREELRQKFTDAGLRHIAARGWRTGDGTHTRIYLLQFDTAVVVDRMFVSDLAPASGPAYSVRGAESSVYDEDFPDSAVPTDLGHSVYVEPAPYGAEQVRQGYLAAGDVLALVTQSREGAARAVPFQQTVVLQSQLLG</sequence>
<feature type="compositionally biased region" description="Low complexity" evidence="1">
    <location>
        <begin position="1"/>
        <end position="19"/>
    </location>
</feature>
<feature type="region of interest" description="Disordered" evidence="1">
    <location>
        <begin position="1"/>
        <end position="50"/>
    </location>
</feature>
<name>A0ABP9AXI4_9ACTN</name>
<keyword evidence="2" id="KW-1133">Transmembrane helix</keyword>
<reference evidence="4" key="1">
    <citation type="journal article" date="2019" name="Int. J. Syst. Evol. Microbiol.">
        <title>The Global Catalogue of Microorganisms (GCM) 10K type strain sequencing project: providing services to taxonomists for standard genome sequencing and annotation.</title>
        <authorList>
            <consortium name="The Broad Institute Genomics Platform"/>
            <consortium name="The Broad Institute Genome Sequencing Center for Infectious Disease"/>
            <person name="Wu L."/>
            <person name="Ma J."/>
        </authorList>
    </citation>
    <scope>NUCLEOTIDE SEQUENCE [LARGE SCALE GENOMIC DNA]</scope>
    <source>
        <strain evidence="4">JCM 18081</strain>
    </source>
</reference>
<accession>A0ABP9AXI4</accession>
<proteinExistence type="predicted"/>
<dbReference type="EMBL" id="BAABIG010000008">
    <property type="protein sequence ID" value="GAA4787085.1"/>
    <property type="molecule type" value="Genomic_DNA"/>
</dbReference>
<protein>
    <submittedName>
        <fullName evidence="3">Uncharacterized protein</fullName>
    </submittedName>
</protein>
<organism evidence="3 4">
    <name type="scientific">Streptomyces ziwulingensis</name>
    <dbReference type="NCBI Taxonomy" id="1045501"/>
    <lineage>
        <taxon>Bacteria</taxon>
        <taxon>Bacillati</taxon>
        <taxon>Actinomycetota</taxon>
        <taxon>Actinomycetes</taxon>
        <taxon>Kitasatosporales</taxon>
        <taxon>Streptomycetaceae</taxon>
        <taxon>Streptomyces</taxon>
    </lineage>
</organism>
<comment type="caution">
    <text evidence="3">The sequence shown here is derived from an EMBL/GenBank/DDBJ whole genome shotgun (WGS) entry which is preliminary data.</text>
</comment>
<keyword evidence="2" id="KW-0812">Transmembrane</keyword>
<gene>
    <name evidence="3" type="ORF">GCM10023220_09090</name>
</gene>
<feature type="compositionally biased region" description="Pro residues" evidence="1">
    <location>
        <begin position="29"/>
        <end position="43"/>
    </location>
</feature>
<keyword evidence="4" id="KW-1185">Reference proteome</keyword>
<evidence type="ECO:0000313" key="4">
    <source>
        <dbReference type="Proteomes" id="UP001501265"/>
    </source>
</evidence>
<dbReference type="Proteomes" id="UP001501265">
    <property type="component" value="Unassembled WGS sequence"/>
</dbReference>
<evidence type="ECO:0000313" key="3">
    <source>
        <dbReference type="EMBL" id="GAA4787085.1"/>
    </source>
</evidence>
<feature type="transmembrane region" description="Helical" evidence="2">
    <location>
        <begin position="56"/>
        <end position="77"/>
    </location>
</feature>
<dbReference type="RefSeq" id="WP_345617575.1">
    <property type="nucleotide sequence ID" value="NZ_BAABIG010000008.1"/>
</dbReference>